<feature type="transmembrane region" description="Helical" evidence="8">
    <location>
        <begin position="344"/>
        <end position="362"/>
    </location>
</feature>
<proteinExistence type="predicted"/>
<feature type="transmembrane region" description="Helical" evidence="8">
    <location>
        <begin position="147"/>
        <end position="163"/>
    </location>
</feature>
<dbReference type="GO" id="GO:0016763">
    <property type="term" value="F:pentosyltransferase activity"/>
    <property type="evidence" value="ECO:0007669"/>
    <property type="project" value="TreeGrafter"/>
</dbReference>
<feature type="transmembrane region" description="Helical" evidence="8">
    <location>
        <begin position="317"/>
        <end position="337"/>
    </location>
</feature>
<reference evidence="10 11" key="1">
    <citation type="journal article" date="2016" name="Nat. Commun.">
        <title>Thousands of microbial genomes shed light on interconnected biogeochemical processes in an aquifer system.</title>
        <authorList>
            <person name="Anantharaman K."/>
            <person name="Brown C.T."/>
            <person name="Hug L.A."/>
            <person name="Sharon I."/>
            <person name="Castelle C.J."/>
            <person name="Probst A.J."/>
            <person name="Thomas B.C."/>
            <person name="Singh A."/>
            <person name="Wilkins M.J."/>
            <person name="Karaoz U."/>
            <person name="Brodie E.L."/>
            <person name="Williams K.H."/>
            <person name="Hubbard S.S."/>
            <person name="Banfield J.F."/>
        </authorList>
    </citation>
    <scope>NUCLEOTIDE SEQUENCE [LARGE SCALE GENOMIC DNA]</scope>
</reference>
<evidence type="ECO:0000313" key="10">
    <source>
        <dbReference type="EMBL" id="OGG06434.1"/>
    </source>
</evidence>
<dbReference type="Proteomes" id="UP000177354">
    <property type="component" value="Unassembled WGS sequence"/>
</dbReference>
<keyword evidence="2" id="KW-1003">Cell membrane</keyword>
<evidence type="ECO:0000256" key="3">
    <source>
        <dbReference type="ARBA" id="ARBA00022676"/>
    </source>
</evidence>
<feature type="transmembrane region" description="Helical" evidence="8">
    <location>
        <begin position="183"/>
        <end position="203"/>
    </location>
</feature>
<sequence length="547" mass="63606">MFKINKAVFFLILILSLATCLRLWKLDSIPPSLYSDEANLGYNAYSILKTFRDEHGIFLPVSLRSFGDWKPPLPAYLMIPPIYLFGLNEFSVRLPSAILGVGSVFLIYRLVNLIFLSASFRGKAALLSAFFLALSPWHLLQSRASMLVMVALYFLQLGVYFFLKGKTDRRNFYWGSLFLTVTFYAYYGMRLISPLLFLILIIYNYREFFRKKIWLKSFLIVLLMITPLILGFIKNPDVVFGRAKTVSVFYDRGTDLRLWELTTQDGISADPLITRFFHNRPYQFGKKILSNFFTHFHGKFLFLEGDKSQPFETPGMGILYLFDGIFIPAGLFISLKLRSSFGKFFVIWLIISIFPAALTFMVPSSNRTFNAVIPLSVYFSLGFYYFSRKIHSRILAALFLTVVYFSAFTYFMKIYFISIPENYSHIWNYGWKQATGFVQKQAADYDNIIVSDVGMPYIYFLFYNKYDPARFQKEAVRSYAADQFGFEHVLGFNKYLFINEMDWRETKNSLMDNTLYLVHKDRMGEEVGSAEVIKYQSGLPAVNIFRN</sequence>
<dbReference type="InterPro" id="IPR050297">
    <property type="entry name" value="LipidA_mod_glycosyltrf_83"/>
</dbReference>
<evidence type="ECO:0000256" key="7">
    <source>
        <dbReference type="ARBA" id="ARBA00023136"/>
    </source>
</evidence>
<dbReference type="GO" id="GO:0005886">
    <property type="term" value="C:plasma membrane"/>
    <property type="evidence" value="ECO:0007669"/>
    <property type="project" value="UniProtKB-SubCell"/>
</dbReference>
<evidence type="ECO:0000259" key="9">
    <source>
        <dbReference type="Pfam" id="PF13231"/>
    </source>
</evidence>
<keyword evidence="4" id="KW-0808">Transferase</keyword>
<dbReference type="AlphaFoldDB" id="A0A1F5Z268"/>
<name>A0A1F5Z268_9BACT</name>
<comment type="caution">
    <text evidence="10">The sequence shown here is derived from an EMBL/GenBank/DDBJ whole genome shotgun (WGS) entry which is preliminary data.</text>
</comment>
<dbReference type="Pfam" id="PF13231">
    <property type="entry name" value="PMT_2"/>
    <property type="match status" value="1"/>
</dbReference>
<dbReference type="GO" id="GO:0009103">
    <property type="term" value="P:lipopolysaccharide biosynthetic process"/>
    <property type="evidence" value="ECO:0007669"/>
    <property type="project" value="UniProtKB-ARBA"/>
</dbReference>
<dbReference type="PANTHER" id="PTHR33908:SF11">
    <property type="entry name" value="MEMBRANE PROTEIN"/>
    <property type="match status" value="1"/>
</dbReference>
<feature type="transmembrane region" description="Helical" evidence="8">
    <location>
        <begin position="368"/>
        <end position="387"/>
    </location>
</feature>
<comment type="subcellular location">
    <subcellularLocation>
        <location evidence="1">Cell membrane</location>
        <topology evidence="1">Multi-pass membrane protein</topology>
    </subcellularLocation>
</comment>
<evidence type="ECO:0000256" key="2">
    <source>
        <dbReference type="ARBA" id="ARBA00022475"/>
    </source>
</evidence>
<dbReference type="PANTHER" id="PTHR33908">
    <property type="entry name" value="MANNOSYLTRANSFERASE YKCB-RELATED"/>
    <property type="match status" value="1"/>
</dbReference>
<evidence type="ECO:0000256" key="6">
    <source>
        <dbReference type="ARBA" id="ARBA00022989"/>
    </source>
</evidence>
<organism evidence="10 11">
    <name type="scientific">Candidatus Gottesmanbacteria bacterium RIFCSPHIGHO2_01_FULL_40_15</name>
    <dbReference type="NCBI Taxonomy" id="1798376"/>
    <lineage>
        <taxon>Bacteria</taxon>
        <taxon>Candidatus Gottesmaniibacteriota</taxon>
    </lineage>
</organism>
<feature type="transmembrane region" description="Helical" evidence="8">
    <location>
        <begin position="215"/>
        <end position="233"/>
    </location>
</feature>
<keyword evidence="3" id="KW-0328">Glycosyltransferase</keyword>
<feature type="domain" description="Glycosyltransferase RgtA/B/C/D-like" evidence="9">
    <location>
        <begin position="70"/>
        <end position="229"/>
    </location>
</feature>
<feature type="transmembrane region" description="Helical" evidence="8">
    <location>
        <begin position="394"/>
        <end position="416"/>
    </location>
</feature>
<feature type="transmembrane region" description="Helical" evidence="8">
    <location>
        <begin position="97"/>
        <end position="118"/>
    </location>
</feature>
<keyword evidence="5 8" id="KW-0812">Transmembrane</keyword>
<dbReference type="EMBL" id="MFJF01000015">
    <property type="protein sequence ID" value="OGG06434.1"/>
    <property type="molecule type" value="Genomic_DNA"/>
</dbReference>
<evidence type="ECO:0000256" key="1">
    <source>
        <dbReference type="ARBA" id="ARBA00004651"/>
    </source>
</evidence>
<accession>A0A1F5Z268</accession>
<protein>
    <recommendedName>
        <fullName evidence="9">Glycosyltransferase RgtA/B/C/D-like domain-containing protein</fullName>
    </recommendedName>
</protein>
<gene>
    <name evidence="10" type="ORF">A2777_05645</name>
</gene>
<keyword evidence="7 8" id="KW-0472">Membrane</keyword>
<evidence type="ECO:0000256" key="4">
    <source>
        <dbReference type="ARBA" id="ARBA00022679"/>
    </source>
</evidence>
<evidence type="ECO:0000313" key="11">
    <source>
        <dbReference type="Proteomes" id="UP000177354"/>
    </source>
</evidence>
<evidence type="ECO:0000256" key="5">
    <source>
        <dbReference type="ARBA" id="ARBA00022692"/>
    </source>
</evidence>
<dbReference type="InterPro" id="IPR038731">
    <property type="entry name" value="RgtA/B/C-like"/>
</dbReference>
<keyword evidence="6 8" id="KW-1133">Transmembrane helix</keyword>
<evidence type="ECO:0000256" key="8">
    <source>
        <dbReference type="SAM" id="Phobius"/>
    </source>
</evidence>